<evidence type="ECO:0000313" key="2">
    <source>
        <dbReference type="Proteomes" id="UP000662818"/>
    </source>
</evidence>
<dbReference type="RefSeq" id="WP_207009756.1">
    <property type="nucleotide sequence ID" value="NZ_CP022295.1"/>
</dbReference>
<dbReference type="EMBL" id="CP022295">
    <property type="protein sequence ID" value="QSR25533.1"/>
    <property type="molecule type" value="Genomic_DNA"/>
</dbReference>
<accession>A0ABX7PHU4</accession>
<proteinExistence type="predicted"/>
<organism evidence="1 2">
    <name type="scientific">Nocardioides aromaticivorans</name>
    <dbReference type="NCBI Taxonomy" id="200618"/>
    <lineage>
        <taxon>Bacteria</taxon>
        <taxon>Bacillati</taxon>
        <taxon>Actinomycetota</taxon>
        <taxon>Actinomycetes</taxon>
        <taxon>Propionibacteriales</taxon>
        <taxon>Nocardioidaceae</taxon>
        <taxon>Nocardioides</taxon>
    </lineage>
</organism>
<protein>
    <recommendedName>
        <fullName evidence="3">Transposase</fullName>
    </recommendedName>
</protein>
<evidence type="ECO:0008006" key="3">
    <source>
        <dbReference type="Google" id="ProtNLM"/>
    </source>
</evidence>
<keyword evidence="2" id="KW-1185">Reference proteome</keyword>
<reference evidence="1 2" key="1">
    <citation type="submission" date="2017-06" db="EMBL/GenBank/DDBJ databases">
        <title>Complete Genome Sequence of the Soil Carbazole-Degrading Bacterium Nocardioides aromaticivorans IC177.</title>
        <authorList>
            <person name="Vejarano F."/>
            <person name="Suzuki-Minakuchi C."/>
            <person name="Ohtsubo Y."/>
            <person name="Tsuda M."/>
            <person name="Okada K."/>
            <person name="Nojiri H."/>
        </authorList>
    </citation>
    <scope>NUCLEOTIDE SEQUENCE [LARGE SCALE GENOMIC DNA]</scope>
    <source>
        <strain evidence="1 2">IC177</strain>
    </source>
</reference>
<dbReference type="Proteomes" id="UP000662818">
    <property type="component" value="Chromosome"/>
</dbReference>
<evidence type="ECO:0000313" key="1">
    <source>
        <dbReference type="EMBL" id="QSR25533.1"/>
    </source>
</evidence>
<gene>
    <name evidence="1" type="ORF">CFH99_07845</name>
</gene>
<sequence>MHGTPCSIGALLDRLQGDELAALNTMLGTPDAPGWPASEIFKVLTDEGFTVGYQQINKHRGRKCRCARAAA</sequence>
<name>A0ABX7PHU4_9ACTN</name>